<evidence type="ECO:0000256" key="3">
    <source>
        <dbReference type="ARBA" id="ARBA00023242"/>
    </source>
</evidence>
<dbReference type="EMBL" id="CAJJDM010000007">
    <property type="protein sequence ID" value="CAD8045820.1"/>
    <property type="molecule type" value="Genomic_DNA"/>
</dbReference>
<dbReference type="Proteomes" id="UP000688137">
    <property type="component" value="Unassembled WGS sequence"/>
</dbReference>
<dbReference type="PANTHER" id="PTHR12780">
    <property type="entry name" value="RNA POLYMERASE III DNA DIRECTED , 39KD SUBUNIT-RELATED"/>
    <property type="match status" value="1"/>
</dbReference>
<evidence type="ECO:0008006" key="6">
    <source>
        <dbReference type="Google" id="ProtNLM"/>
    </source>
</evidence>
<comment type="caution">
    <text evidence="4">The sequence shown here is derived from an EMBL/GenBank/DDBJ whole genome shotgun (WGS) entry which is preliminary data.</text>
</comment>
<dbReference type="Pfam" id="PF05158">
    <property type="entry name" value="RNA_pol_Rpc34"/>
    <property type="match status" value="1"/>
</dbReference>
<evidence type="ECO:0000313" key="5">
    <source>
        <dbReference type="Proteomes" id="UP000688137"/>
    </source>
</evidence>
<dbReference type="GO" id="GO:0005666">
    <property type="term" value="C:RNA polymerase III complex"/>
    <property type="evidence" value="ECO:0007669"/>
    <property type="project" value="InterPro"/>
</dbReference>
<evidence type="ECO:0000256" key="2">
    <source>
        <dbReference type="ARBA" id="ARBA00023163"/>
    </source>
</evidence>
<name>A0A8S1JYN2_PARPR</name>
<dbReference type="AlphaFoldDB" id="A0A8S1JYN2"/>
<reference evidence="4" key="1">
    <citation type="submission" date="2021-01" db="EMBL/GenBank/DDBJ databases">
        <authorList>
            <consortium name="Genoscope - CEA"/>
            <person name="William W."/>
        </authorList>
    </citation>
    <scope>NUCLEOTIDE SEQUENCE</scope>
</reference>
<evidence type="ECO:0000313" key="4">
    <source>
        <dbReference type="EMBL" id="CAD8045820.1"/>
    </source>
</evidence>
<protein>
    <recommendedName>
        <fullName evidence="6">RNA polymerase III subunit C6</fullName>
    </recommendedName>
</protein>
<gene>
    <name evidence="4" type="ORF">PPRIM_AZ9-3.1.T0100043</name>
</gene>
<dbReference type="InterPro" id="IPR016049">
    <property type="entry name" value="RNA_pol_Rpc34-like"/>
</dbReference>
<evidence type="ECO:0000256" key="1">
    <source>
        <dbReference type="ARBA" id="ARBA00004123"/>
    </source>
</evidence>
<proteinExistence type="predicted"/>
<comment type="subcellular location">
    <subcellularLocation>
        <location evidence="1">Nucleus</location>
    </subcellularLocation>
</comment>
<keyword evidence="2" id="KW-0804">Transcription</keyword>
<dbReference type="GO" id="GO:0006383">
    <property type="term" value="P:transcription by RNA polymerase III"/>
    <property type="evidence" value="ECO:0007669"/>
    <property type="project" value="InterPro"/>
</dbReference>
<organism evidence="4 5">
    <name type="scientific">Paramecium primaurelia</name>
    <dbReference type="NCBI Taxonomy" id="5886"/>
    <lineage>
        <taxon>Eukaryota</taxon>
        <taxon>Sar</taxon>
        <taxon>Alveolata</taxon>
        <taxon>Ciliophora</taxon>
        <taxon>Intramacronucleata</taxon>
        <taxon>Oligohymenophorea</taxon>
        <taxon>Peniculida</taxon>
        <taxon>Parameciidae</taxon>
        <taxon>Paramecium</taxon>
    </lineage>
</organism>
<accession>A0A8S1JYN2</accession>
<dbReference type="OMA" id="FSCDIFN"/>
<dbReference type="InterPro" id="IPR007832">
    <property type="entry name" value="RNA_pol_Rpc34"/>
</dbReference>
<sequence length="201" mass="23676">MEIQLNEEQQKIYNLVLNSKKSGITKANLAKNAGLNTKEVEKIIKTLENRDKIKSVRPNGRTTGVKLWIDFNQTLDSSLPTNVFRTAEQGVDDDLIERIKQKLIYFMQQQFDGRASLDEIRRVYKAQQSEHYDEMDFDRIINLLQYDSILIEEENSFFKLNPFRQQKFQFYLSYLPCQTCPVFNQCKPGNTISPEKCIFEW</sequence>
<keyword evidence="5" id="KW-1185">Reference proteome</keyword>
<keyword evidence="3" id="KW-0539">Nucleus</keyword>